<comment type="caution">
    <text evidence="1">The sequence shown here is derived from an EMBL/GenBank/DDBJ whole genome shotgun (WGS) entry which is preliminary data.</text>
</comment>
<name>A0ABD2YWX9_9GENT</name>
<gene>
    <name evidence="1" type="ORF">ACH5RR_030175</name>
</gene>
<dbReference type="AlphaFoldDB" id="A0ABD2YWX9"/>
<accession>A0ABD2YWX9</accession>
<reference evidence="1 2" key="1">
    <citation type="submission" date="2024-11" db="EMBL/GenBank/DDBJ databases">
        <title>A near-complete genome assembly of Cinchona calisaya.</title>
        <authorList>
            <person name="Lian D.C."/>
            <person name="Zhao X.W."/>
            <person name="Wei L."/>
        </authorList>
    </citation>
    <scope>NUCLEOTIDE SEQUENCE [LARGE SCALE GENOMIC DNA]</scope>
    <source>
        <tissue evidence="1">Nenye</tissue>
    </source>
</reference>
<evidence type="ECO:0000313" key="2">
    <source>
        <dbReference type="Proteomes" id="UP001630127"/>
    </source>
</evidence>
<organism evidence="1 2">
    <name type="scientific">Cinchona calisaya</name>
    <dbReference type="NCBI Taxonomy" id="153742"/>
    <lineage>
        <taxon>Eukaryota</taxon>
        <taxon>Viridiplantae</taxon>
        <taxon>Streptophyta</taxon>
        <taxon>Embryophyta</taxon>
        <taxon>Tracheophyta</taxon>
        <taxon>Spermatophyta</taxon>
        <taxon>Magnoliopsida</taxon>
        <taxon>eudicotyledons</taxon>
        <taxon>Gunneridae</taxon>
        <taxon>Pentapetalae</taxon>
        <taxon>asterids</taxon>
        <taxon>lamiids</taxon>
        <taxon>Gentianales</taxon>
        <taxon>Rubiaceae</taxon>
        <taxon>Cinchonoideae</taxon>
        <taxon>Cinchoneae</taxon>
        <taxon>Cinchona</taxon>
    </lineage>
</organism>
<evidence type="ECO:0000313" key="1">
    <source>
        <dbReference type="EMBL" id="KAL3510774.1"/>
    </source>
</evidence>
<proteinExistence type="predicted"/>
<keyword evidence="2" id="KW-1185">Reference proteome</keyword>
<protein>
    <submittedName>
        <fullName evidence="1">Uncharacterized protein</fullName>
    </submittedName>
</protein>
<sequence length="257" mass="29589">MANQNLSVPMATDSLQGFRNRIWGAEMKDSLPSRNLTTNHHVIKDPTTNDMDFESLCLFPDVKVLQNSKIPNFTKYGRDGDPLAHVKIFYNEFGARGKDEQEPFYEKLLGLVNHCFSEVVEQREMLEQRIKCGKFANISVPKVLSKRETKDKEKKDKGSTQAYDPSINMISVEKNLDDSAKLTIPESEIIKKFSQMHLRLKGKTTISEESKPVPEMVTREEFFILEGQLENMQLVNKILWDTIRALEENMAELTSWK</sequence>
<dbReference type="Proteomes" id="UP001630127">
    <property type="component" value="Unassembled WGS sequence"/>
</dbReference>
<dbReference type="EMBL" id="JBJUIK010000012">
    <property type="protein sequence ID" value="KAL3510774.1"/>
    <property type="molecule type" value="Genomic_DNA"/>
</dbReference>